<feature type="domain" description="Bacterial type II secretion system protein E" evidence="2">
    <location>
        <begin position="64"/>
        <end position="345"/>
    </location>
</feature>
<dbReference type="Gene3D" id="3.40.50.300">
    <property type="entry name" value="P-loop containing nucleotide triphosphate hydrolases"/>
    <property type="match status" value="1"/>
</dbReference>
<evidence type="ECO:0000259" key="2">
    <source>
        <dbReference type="Pfam" id="PF00437"/>
    </source>
</evidence>
<organism evidence="3 4">
    <name type="scientific">Candidatus Copromonas faecavium</name>
    <name type="common">nom. illeg.</name>
    <dbReference type="NCBI Taxonomy" id="2840740"/>
    <lineage>
        <taxon>Bacteria</taxon>
        <taxon>Bacillati</taxon>
        <taxon>Bacillota</taxon>
        <taxon>Clostridia</taxon>
        <taxon>Lachnospirales</taxon>
        <taxon>Lachnospiraceae</taxon>
        <taxon>Candidatus Copromonas (nom. illeg.)</taxon>
    </lineage>
</organism>
<protein>
    <submittedName>
        <fullName evidence="3">CpaF family protein</fullName>
    </submittedName>
</protein>
<name>A0A9D1A662_9FIRM</name>
<dbReference type="InterPro" id="IPR001482">
    <property type="entry name" value="T2SS/T4SS_dom"/>
</dbReference>
<dbReference type="AlphaFoldDB" id="A0A9D1A662"/>
<dbReference type="SUPFAM" id="SSF52540">
    <property type="entry name" value="P-loop containing nucleoside triphosphate hydrolases"/>
    <property type="match status" value="1"/>
</dbReference>
<reference evidence="3" key="1">
    <citation type="submission" date="2020-10" db="EMBL/GenBank/DDBJ databases">
        <authorList>
            <person name="Gilroy R."/>
        </authorList>
    </citation>
    <scope>NUCLEOTIDE SEQUENCE</scope>
    <source>
        <strain evidence="3">CHK180-2868</strain>
    </source>
</reference>
<dbReference type="Gene3D" id="3.30.450.380">
    <property type="match status" value="1"/>
</dbReference>
<dbReference type="Pfam" id="PF00437">
    <property type="entry name" value="T2SSE"/>
    <property type="match status" value="1"/>
</dbReference>
<sequence length="407" mass="45486">MGQLKREIRQKIMQTMTFERQMEDEELAELIDQEIANMSGGELHLKDRLRLQKELFDSFRRLDILQELVEDPEITEIMVNGPGDIFIESEGKMRRWDKTFESREQLLDLIQQIVSSVNRIVNTSTPIADARLADGSRVHVVLEPVALDGPVLTIRIFPEPVTMERLLAYGSISEEAAGLLKTLVMARYNIFVSGGTGAGKTTFLNALSEYIPAQERVITIEDSAELRLQHIENLVRMETRDANAEGQGAIGIGELIRAALRMHPSRILIGEVRGREALDLLQAMNTGHDGSFSTGHGNSPRDMLSRLETMVLMAADLPLPAIRSQIASAIDVMVHVARLRDSSRKVTAIEEVDRYENGEIVLNPLYRFQESGLADGKTALAGKVEGKLMRTGELRHKEKLRLAGLEL</sequence>
<evidence type="ECO:0000313" key="3">
    <source>
        <dbReference type="EMBL" id="HIR06322.1"/>
    </source>
</evidence>
<dbReference type="CDD" id="cd01130">
    <property type="entry name" value="VirB11-like_ATPase"/>
    <property type="match status" value="1"/>
</dbReference>
<dbReference type="InterPro" id="IPR027417">
    <property type="entry name" value="P-loop_NTPase"/>
</dbReference>
<dbReference type="EMBL" id="DVGC01000058">
    <property type="protein sequence ID" value="HIR06322.1"/>
    <property type="molecule type" value="Genomic_DNA"/>
</dbReference>
<proteinExistence type="inferred from homology"/>
<dbReference type="GO" id="GO:0016887">
    <property type="term" value="F:ATP hydrolysis activity"/>
    <property type="evidence" value="ECO:0007669"/>
    <property type="project" value="InterPro"/>
</dbReference>
<dbReference type="Proteomes" id="UP000824250">
    <property type="component" value="Unassembled WGS sequence"/>
</dbReference>
<dbReference type="PANTHER" id="PTHR30486">
    <property type="entry name" value="TWITCHING MOTILITY PROTEIN PILT"/>
    <property type="match status" value="1"/>
</dbReference>
<gene>
    <name evidence="3" type="ORF">IAB28_10225</name>
</gene>
<evidence type="ECO:0000256" key="1">
    <source>
        <dbReference type="ARBA" id="ARBA00006611"/>
    </source>
</evidence>
<dbReference type="PANTHER" id="PTHR30486:SF6">
    <property type="entry name" value="TYPE IV PILUS RETRACTATION ATPASE PILT"/>
    <property type="match status" value="1"/>
</dbReference>
<comment type="similarity">
    <text evidence="1">Belongs to the GSP E family.</text>
</comment>
<accession>A0A9D1A662</accession>
<comment type="caution">
    <text evidence="3">The sequence shown here is derived from an EMBL/GenBank/DDBJ whole genome shotgun (WGS) entry which is preliminary data.</text>
</comment>
<dbReference type="InterPro" id="IPR050921">
    <property type="entry name" value="T4SS_GSP_E_ATPase"/>
</dbReference>
<reference evidence="3" key="2">
    <citation type="journal article" date="2021" name="PeerJ">
        <title>Extensive microbial diversity within the chicken gut microbiome revealed by metagenomics and culture.</title>
        <authorList>
            <person name="Gilroy R."/>
            <person name="Ravi A."/>
            <person name="Getino M."/>
            <person name="Pursley I."/>
            <person name="Horton D.L."/>
            <person name="Alikhan N.F."/>
            <person name="Baker D."/>
            <person name="Gharbi K."/>
            <person name="Hall N."/>
            <person name="Watson M."/>
            <person name="Adriaenssens E.M."/>
            <person name="Foster-Nyarko E."/>
            <person name="Jarju S."/>
            <person name="Secka A."/>
            <person name="Antonio M."/>
            <person name="Oren A."/>
            <person name="Chaudhuri R.R."/>
            <person name="La Ragione R."/>
            <person name="Hildebrand F."/>
            <person name="Pallen M.J."/>
        </authorList>
    </citation>
    <scope>NUCLEOTIDE SEQUENCE</scope>
    <source>
        <strain evidence="3">CHK180-2868</strain>
    </source>
</reference>
<evidence type="ECO:0000313" key="4">
    <source>
        <dbReference type="Proteomes" id="UP000824250"/>
    </source>
</evidence>